<reference evidence="2" key="2">
    <citation type="submission" date="2020-09" db="EMBL/GenBank/DDBJ databases">
        <authorList>
            <person name="Sun Q."/>
            <person name="Ohkuma M."/>
        </authorList>
    </citation>
    <scope>NUCLEOTIDE SEQUENCE</scope>
    <source>
        <strain evidence="2">JCM 3086</strain>
    </source>
</reference>
<proteinExistence type="predicted"/>
<dbReference type="EMBL" id="BMQA01000210">
    <property type="protein sequence ID" value="GGJ73749.1"/>
    <property type="molecule type" value="Genomic_DNA"/>
</dbReference>
<sequence length="191" mass="20490">MMMAALPTVWWWRRNPLARRIDVVEKWLLLVAWLCATAGSLLTGLVAGIMTNDGLDEQLAGQHSVQAVVLKETPARASAVSSGGLPVVATVRWTGTDGAPRTGRTGIEAGVAVGSRTTVWTDGHGRLMSRPLSQTQVALDAGVVGTAAAVGTASVVLGGAWTVHQLLNRCRMRQWDRDWEQADIRWSGRTP</sequence>
<comment type="caution">
    <text evidence="2">The sequence shown here is derived from an EMBL/GenBank/DDBJ whole genome shotgun (WGS) entry which is preliminary data.</text>
</comment>
<keyword evidence="1" id="KW-1133">Transmembrane helix</keyword>
<keyword evidence="3" id="KW-1185">Reference proteome</keyword>
<evidence type="ECO:0000256" key="1">
    <source>
        <dbReference type="SAM" id="Phobius"/>
    </source>
</evidence>
<evidence type="ECO:0000313" key="2">
    <source>
        <dbReference type="EMBL" id="GGJ73749.1"/>
    </source>
</evidence>
<dbReference type="InterPro" id="IPR039708">
    <property type="entry name" value="MT1774/Rv1733c-like"/>
</dbReference>
<dbReference type="PANTHER" id="PTHR42305:SF1">
    <property type="entry name" value="MEMBRANE PROTEIN RV1733C-RELATED"/>
    <property type="match status" value="1"/>
</dbReference>
<keyword evidence="1" id="KW-0812">Transmembrane</keyword>
<protein>
    <recommendedName>
        <fullName evidence="4">Transmembrane protein</fullName>
    </recommendedName>
</protein>
<dbReference type="PANTHER" id="PTHR42305">
    <property type="entry name" value="MEMBRANE PROTEIN RV1733C-RELATED"/>
    <property type="match status" value="1"/>
</dbReference>
<keyword evidence="1" id="KW-0472">Membrane</keyword>
<evidence type="ECO:0008006" key="4">
    <source>
        <dbReference type="Google" id="ProtNLM"/>
    </source>
</evidence>
<gene>
    <name evidence="2" type="ORF">GCM10010121_100360</name>
</gene>
<dbReference type="Proteomes" id="UP000657574">
    <property type="component" value="Unassembled WGS sequence"/>
</dbReference>
<name>A0A917UPW9_9ACTN</name>
<feature type="transmembrane region" description="Helical" evidence="1">
    <location>
        <begin position="30"/>
        <end position="50"/>
    </location>
</feature>
<organism evidence="2 3">
    <name type="scientific">Streptomyces brasiliensis</name>
    <dbReference type="NCBI Taxonomy" id="1954"/>
    <lineage>
        <taxon>Bacteria</taxon>
        <taxon>Bacillati</taxon>
        <taxon>Actinomycetota</taxon>
        <taxon>Actinomycetes</taxon>
        <taxon>Kitasatosporales</taxon>
        <taxon>Streptomycetaceae</taxon>
        <taxon>Streptomyces</taxon>
    </lineage>
</organism>
<evidence type="ECO:0000313" key="3">
    <source>
        <dbReference type="Proteomes" id="UP000657574"/>
    </source>
</evidence>
<reference evidence="2" key="1">
    <citation type="journal article" date="2014" name="Int. J. Syst. Evol. Microbiol.">
        <title>Complete genome sequence of Corynebacterium casei LMG S-19264T (=DSM 44701T), isolated from a smear-ripened cheese.</title>
        <authorList>
            <consortium name="US DOE Joint Genome Institute (JGI-PGF)"/>
            <person name="Walter F."/>
            <person name="Albersmeier A."/>
            <person name="Kalinowski J."/>
            <person name="Ruckert C."/>
        </authorList>
    </citation>
    <scope>NUCLEOTIDE SEQUENCE</scope>
    <source>
        <strain evidence="2">JCM 3086</strain>
    </source>
</reference>
<dbReference type="AlphaFoldDB" id="A0A917UPW9"/>
<accession>A0A917UPW9</accession>